<protein>
    <submittedName>
        <fullName evidence="2">Lasso peptide biosynthesis PqqD family chaperone</fullName>
    </submittedName>
    <submittedName>
        <fullName evidence="1">Pyrroloquinoline quinone biosynthesis protein</fullName>
    </submittedName>
</protein>
<evidence type="ECO:0000313" key="3">
    <source>
        <dbReference type="Proteomes" id="UP000238081"/>
    </source>
</evidence>
<dbReference type="Pfam" id="PF05402">
    <property type="entry name" value="PqqD"/>
    <property type="match status" value="1"/>
</dbReference>
<dbReference type="GeneID" id="92944755"/>
<name>A0A0Q0TV58_CLOBU</name>
<reference evidence="2 4" key="2">
    <citation type="submission" date="2019-05" db="EMBL/GenBank/DDBJ databases">
        <authorList>
            <person name="Schori C."/>
            <person name="Ahrens C."/>
        </authorList>
    </citation>
    <scope>NUCLEOTIDE SEQUENCE [LARGE SCALE GENOMIC DNA]</scope>
    <source>
        <strain evidence="2 4">DSM 10702</strain>
    </source>
</reference>
<gene>
    <name evidence="1" type="ORF">AWN73_10560</name>
    <name evidence="2" type="ORF">FF104_11275</name>
</gene>
<reference evidence="1 3" key="1">
    <citation type="submission" date="2016-01" db="EMBL/GenBank/DDBJ databases">
        <title>Characterization of the Clostridium difficile lineages that are prevalent in Hong Kong and China.</title>
        <authorList>
            <person name="Kwok J.S.-L."/>
            <person name="Lam W.-Y."/>
            <person name="Ip M."/>
            <person name="Chan T.-F."/>
            <person name="Hawkey P.M."/>
            <person name="Tsui S.K.-W."/>
        </authorList>
    </citation>
    <scope>NUCLEOTIDE SEQUENCE [LARGE SCALE GENOMIC DNA]</scope>
    <source>
        <strain evidence="1 3">300064</strain>
    </source>
</reference>
<dbReference type="Proteomes" id="UP000238081">
    <property type="component" value="Unassembled WGS sequence"/>
</dbReference>
<proteinExistence type="predicted"/>
<sequence length="100" mass="11693">MNKSNDFKIKLNLNCEVIRNLEIDDADIDGEKVMMDIENGKYYALNEVGSKIWELTKDKIKINDIINVLLSEYEVGEEQCRESTMNFIERLYNDDLIKIA</sequence>
<dbReference type="InterPro" id="IPR008792">
    <property type="entry name" value="PQQD"/>
</dbReference>
<dbReference type="EMBL" id="LRDH01000088">
    <property type="protein sequence ID" value="PPV16299.1"/>
    <property type="molecule type" value="Genomic_DNA"/>
</dbReference>
<dbReference type="AlphaFoldDB" id="A0A0Q0TV58"/>
<dbReference type="Gene3D" id="1.10.10.1150">
    <property type="entry name" value="Coenzyme PQQ synthesis protein D (PqqD)"/>
    <property type="match status" value="1"/>
</dbReference>
<accession>A0A0Q0TV58</accession>
<dbReference type="RefSeq" id="WP_002580685.1">
    <property type="nucleotide sequence ID" value="NZ_AP019716.1"/>
</dbReference>
<dbReference type="EMBL" id="CP040626">
    <property type="protein sequence ID" value="QMW91523.1"/>
    <property type="molecule type" value="Genomic_DNA"/>
</dbReference>
<evidence type="ECO:0000313" key="1">
    <source>
        <dbReference type="EMBL" id="PPV16299.1"/>
    </source>
</evidence>
<dbReference type="NCBIfam" id="NF033536">
    <property type="entry name" value="lasso_PqqD_Bac"/>
    <property type="match status" value="1"/>
</dbReference>
<organism evidence="1 3">
    <name type="scientific">Clostridium butyricum</name>
    <dbReference type="NCBI Taxonomy" id="1492"/>
    <lineage>
        <taxon>Bacteria</taxon>
        <taxon>Bacillati</taxon>
        <taxon>Bacillota</taxon>
        <taxon>Clostridia</taxon>
        <taxon>Eubacteriales</taxon>
        <taxon>Clostridiaceae</taxon>
        <taxon>Clostridium</taxon>
    </lineage>
</organism>
<dbReference type="InterPro" id="IPR041881">
    <property type="entry name" value="PqqD_sf"/>
</dbReference>
<dbReference type="Proteomes" id="UP000515243">
    <property type="component" value="Chromosome 1"/>
</dbReference>
<evidence type="ECO:0000313" key="4">
    <source>
        <dbReference type="Proteomes" id="UP000515243"/>
    </source>
</evidence>
<evidence type="ECO:0000313" key="2">
    <source>
        <dbReference type="EMBL" id="QMW91523.1"/>
    </source>
</evidence>